<dbReference type="Pfam" id="PF05437">
    <property type="entry name" value="AzlD"/>
    <property type="match status" value="1"/>
</dbReference>
<reference evidence="2 3" key="1">
    <citation type="submission" date="2019-03" db="EMBL/GenBank/DDBJ databases">
        <authorList>
            <person name="Kim M.K.M."/>
        </authorList>
    </citation>
    <scope>NUCLEOTIDE SEQUENCE [LARGE SCALE GENOMIC DNA]</scope>
    <source>
        <strain evidence="2 3">18JY21-1</strain>
    </source>
</reference>
<dbReference type="AlphaFoldDB" id="A0A4R4EKP5"/>
<feature type="transmembrane region" description="Helical" evidence="1">
    <location>
        <begin position="6"/>
        <end position="29"/>
    </location>
</feature>
<feature type="transmembrane region" description="Helical" evidence="1">
    <location>
        <begin position="72"/>
        <end position="104"/>
    </location>
</feature>
<dbReference type="EMBL" id="SKFG01000001">
    <property type="protein sequence ID" value="TCZ80794.1"/>
    <property type="molecule type" value="Genomic_DNA"/>
</dbReference>
<accession>A0A4R4EKP5</accession>
<dbReference type="InterPro" id="IPR008407">
    <property type="entry name" value="Brnchd-chn_aa_trnsp_AzlD"/>
</dbReference>
<evidence type="ECO:0000313" key="2">
    <source>
        <dbReference type="EMBL" id="TCZ80794.1"/>
    </source>
</evidence>
<comment type="caution">
    <text evidence="2">The sequence shown here is derived from an EMBL/GenBank/DDBJ whole genome shotgun (WGS) entry which is preliminary data.</text>
</comment>
<dbReference type="OrthoDB" id="7870017at2"/>
<evidence type="ECO:0000313" key="3">
    <source>
        <dbReference type="Proteomes" id="UP000295418"/>
    </source>
</evidence>
<keyword evidence="1" id="KW-0812">Transmembrane</keyword>
<keyword evidence="3" id="KW-1185">Reference proteome</keyword>
<sequence>MEVRWSILLIIIGASIVTFIPRVLPLIVLSRLQLPDWGMRWLKYIPIAVMAALVGQELFIHNGELSPLKNNFFLFASLPTFATAVFTRSLLGTVVVGVISLMVLRYIFNGYRTVVWEVGYSTNGKPPTRLNYKTG</sequence>
<protein>
    <submittedName>
        <fullName evidence="2">AzlD domain-containing protein</fullName>
    </submittedName>
</protein>
<proteinExistence type="predicted"/>
<name>A0A4R4EKP5_9BACL</name>
<organism evidence="2 3">
    <name type="scientific">Paenibacillus albiflavus</name>
    <dbReference type="NCBI Taxonomy" id="2545760"/>
    <lineage>
        <taxon>Bacteria</taxon>
        <taxon>Bacillati</taxon>
        <taxon>Bacillota</taxon>
        <taxon>Bacilli</taxon>
        <taxon>Bacillales</taxon>
        <taxon>Paenibacillaceae</taxon>
        <taxon>Paenibacillus</taxon>
    </lineage>
</organism>
<keyword evidence="1" id="KW-0472">Membrane</keyword>
<gene>
    <name evidence="2" type="ORF">E0485_00420</name>
</gene>
<evidence type="ECO:0000256" key="1">
    <source>
        <dbReference type="SAM" id="Phobius"/>
    </source>
</evidence>
<keyword evidence="1" id="KW-1133">Transmembrane helix</keyword>
<dbReference type="Proteomes" id="UP000295418">
    <property type="component" value="Unassembled WGS sequence"/>
</dbReference>